<feature type="domain" description="FAS1-like dehydratase" evidence="1">
    <location>
        <begin position="6"/>
        <end position="138"/>
    </location>
</feature>
<dbReference type="Pfam" id="PF13452">
    <property type="entry name" value="FAS1_DH_region"/>
    <property type="match status" value="1"/>
</dbReference>
<evidence type="ECO:0000259" key="1">
    <source>
        <dbReference type="Pfam" id="PF13452"/>
    </source>
</evidence>
<gene>
    <name evidence="2" type="ORF">GCM10009533_16170</name>
</gene>
<accession>A0ABN1CEZ3</accession>
<dbReference type="InterPro" id="IPR016709">
    <property type="entry name" value="HadA-like"/>
</dbReference>
<comment type="caution">
    <text evidence="2">The sequence shown here is derived from an EMBL/GenBank/DDBJ whole genome shotgun (WGS) entry which is preliminary data.</text>
</comment>
<dbReference type="InterPro" id="IPR039569">
    <property type="entry name" value="FAS1-like_DH_region"/>
</dbReference>
<organism evidence="2 3">
    <name type="scientific">Saccharopolyspora erythraea</name>
    <name type="common">Streptomyces erythraeus</name>
    <dbReference type="NCBI Taxonomy" id="1836"/>
    <lineage>
        <taxon>Bacteria</taxon>
        <taxon>Bacillati</taxon>
        <taxon>Actinomycetota</taxon>
        <taxon>Actinomycetes</taxon>
        <taxon>Pseudonocardiales</taxon>
        <taxon>Pseudonocardiaceae</taxon>
        <taxon>Saccharopolyspora</taxon>
    </lineage>
</organism>
<proteinExistence type="predicted"/>
<sequence>MTINRAFIGHRFSAAEPYEVSRVKIREFAEAIDDPHPAYRSPEAARALGYPDVIAPPTFPIVITGIGSAGSPIFDPEFGMDYSRVLHGEQRYRYRRPIRAGDLLSVRGLVAEIRDAGPHELVRVETELSDADGEPVCTAVNVLLSRGTAAGGTGE</sequence>
<reference evidence="2 3" key="1">
    <citation type="journal article" date="2019" name="Int. J. Syst. Evol. Microbiol.">
        <title>The Global Catalogue of Microorganisms (GCM) 10K type strain sequencing project: providing services to taxonomists for standard genome sequencing and annotation.</title>
        <authorList>
            <consortium name="The Broad Institute Genomics Platform"/>
            <consortium name="The Broad Institute Genome Sequencing Center for Infectious Disease"/>
            <person name="Wu L."/>
            <person name="Ma J."/>
        </authorList>
    </citation>
    <scope>NUCLEOTIDE SEQUENCE [LARGE SCALE GENOMIC DNA]</scope>
    <source>
        <strain evidence="2 3">JCM 10303</strain>
    </source>
</reference>
<keyword evidence="3" id="KW-1185">Reference proteome</keyword>
<protein>
    <submittedName>
        <fullName evidence="2">MaoC family dehydratase N-terminal domain-containing protein</fullName>
    </submittedName>
</protein>
<dbReference type="PIRSF" id="PIRSF018072">
    <property type="entry name" value="UCP018072"/>
    <property type="match status" value="1"/>
</dbReference>
<evidence type="ECO:0000313" key="2">
    <source>
        <dbReference type="EMBL" id="GAA0517801.1"/>
    </source>
</evidence>
<dbReference type="EMBL" id="BAAAGS010000007">
    <property type="protein sequence ID" value="GAA0517801.1"/>
    <property type="molecule type" value="Genomic_DNA"/>
</dbReference>
<dbReference type="InterPro" id="IPR029069">
    <property type="entry name" value="HotDog_dom_sf"/>
</dbReference>
<name>A0ABN1CEZ3_SACER</name>
<dbReference type="Gene3D" id="3.10.129.10">
    <property type="entry name" value="Hotdog Thioesterase"/>
    <property type="match status" value="1"/>
</dbReference>
<evidence type="ECO:0000313" key="3">
    <source>
        <dbReference type="Proteomes" id="UP001500729"/>
    </source>
</evidence>
<dbReference type="CDD" id="cd03441">
    <property type="entry name" value="R_hydratase_like"/>
    <property type="match status" value="1"/>
</dbReference>
<dbReference type="Proteomes" id="UP001500729">
    <property type="component" value="Unassembled WGS sequence"/>
</dbReference>
<dbReference type="RefSeq" id="WP_009942305.1">
    <property type="nucleotide sequence ID" value="NZ_BAAAGS010000007.1"/>
</dbReference>
<dbReference type="SUPFAM" id="SSF54637">
    <property type="entry name" value="Thioesterase/thiol ester dehydrase-isomerase"/>
    <property type="match status" value="1"/>
</dbReference>